<evidence type="ECO:0000313" key="4">
    <source>
        <dbReference type="EMBL" id="AZS88632.1"/>
    </source>
</evidence>
<feature type="region of interest" description="Disordered" evidence="3">
    <location>
        <begin position="24"/>
        <end position="44"/>
    </location>
</feature>
<sequence length="255" mass="26172">MERVSVSGVRATARIVARADGRGGTSLPVLEGDGPLAPRRTRGSGDEARVMLVGAMSGPLGGDRFAVRAAVESGARLRVGSAAATIALPGQAKGEARYDVHLDIAEGGELTWLPEQLISAAGSDLYVTTRVEAGEGARIVLREEQVLGRFGEEPGRLTSRLTLRIGGGLVLDQELACGPGAPGGWDGPAVLGGHRAVGQLLLVRPEFAADPPRARLLGEGAALVPLAGPAVLVTAVAADARLLRRVLDEALGQLP</sequence>
<proteinExistence type="inferred from homology"/>
<reference evidence="5 7" key="1">
    <citation type="submission" date="2018-04" db="EMBL/GenBank/DDBJ databases">
        <title>Complete genome sequences of Streptomyces griseoviridis K61 and characterization of antagonistic properties of biological control agents.</title>
        <authorList>
            <person name="Mariita R.M."/>
            <person name="Sello J.K."/>
        </authorList>
    </citation>
    <scope>NUCLEOTIDE SEQUENCE [LARGE SCALE GENOMIC DNA]</scope>
    <source>
        <strain evidence="5 7">K61</strain>
    </source>
</reference>
<evidence type="ECO:0000313" key="5">
    <source>
        <dbReference type="EMBL" id="QCN84527.1"/>
    </source>
</evidence>
<evidence type="ECO:0000256" key="2">
    <source>
        <dbReference type="HAMAP-Rule" id="MF_01384"/>
    </source>
</evidence>
<accession>A0A3Q9KT18</accession>
<evidence type="ECO:0000313" key="7">
    <source>
        <dbReference type="Proteomes" id="UP000501753"/>
    </source>
</evidence>
<dbReference type="EMBL" id="CP029078">
    <property type="protein sequence ID" value="QCN84527.1"/>
    <property type="molecule type" value="Genomic_DNA"/>
</dbReference>
<dbReference type="KEGG" id="sgd:ELQ87_33625"/>
<dbReference type="OrthoDB" id="8677206at2"/>
<dbReference type="AlphaFoldDB" id="A0A3Q9KT18"/>
<organism evidence="4 6">
    <name type="scientific">Streptomyces griseoviridis</name>
    <dbReference type="NCBI Taxonomy" id="45398"/>
    <lineage>
        <taxon>Bacteria</taxon>
        <taxon>Bacillati</taxon>
        <taxon>Actinomycetota</taxon>
        <taxon>Actinomycetes</taxon>
        <taxon>Kitasatosporales</taxon>
        <taxon>Streptomycetaceae</taxon>
        <taxon>Streptomyces</taxon>
    </lineage>
</organism>
<reference evidence="4 6" key="2">
    <citation type="submission" date="2018-12" db="EMBL/GenBank/DDBJ databases">
        <title>Streptomyces griseoviridis F1-27 complete genome.</title>
        <authorList>
            <person name="Mariita R.M."/>
            <person name="Sello J.K."/>
        </authorList>
    </citation>
    <scope>NUCLEOTIDE SEQUENCE [LARGE SCALE GENOMIC DNA]</scope>
    <source>
        <strain evidence="4 6">F1-27</strain>
    </source>
</reference>
<evidence type="ECO:0000256" key="1">
    <source>
        <dbReference type="ARBA" id="ARBA00023186"/>
    </source>
</evidence>
<comment type="subunit">
    <text evidence="2">UreD, UreF and UreG form a complex that acts as a GTP-hydrolysis-dependent molecular chaperone, activating the urease apoprotein by helping to assemble the nickel containing metallocenter of UreC. The UreE protein probably delivers the nickel.</text>
</comment>
<keyword evidence="2" id="KW-0996">Nickel insertion</keyword>
<protein>
    <recommendedName>
        <fullName evidence="2">Urease accessory protein UreD</fullName>
    </recommendedName>
</protein>
<evidence type="ECO:0000313" key="6">
    <source>
        <dbReference type="Proteomes" id="UP000271291"/>
    </source>
</evidence>
<keyword evidence="1 2" id="KW-0143">Chaperone</keyword>
<dbReference type="GO" id="GO:0005737">
    <property type="term" value="C:cytoplasm"/>
    <property type="evidence" value="ECO:0007669"/>
    <property type="project" value="UniProtKB-SubCell"/>
</dbReference>
<dbReference type="Pfam" id="PF01774">
    <property type="entry name" value="UreD"/>
    <property type="match status" value="1"/>
</dbReference>
<dbReference type="GO" id="GO:0016151">
    <property type="term" value="F:nickel cation binding"/>
    <property type="evidence" value="ECO:0007669"/>
    <property type="project" value="UniProtKB-UniRule"/>
</dbReference>
<comment type="function">
    <text evidence="2">Required for maturation of urease via the functional incorporation of the urease nickel metallocenter.</text>
</comment>
<comment type="subcellular location">
    <subcellularLocation>
        <location evidence="2">Cytoplasm</location>
    </subcellularLocation>
</comment>
<dbReference type="HAMAP" id="MF_01384">
    <property type="entry name" value="UreD"/>
    <property type="match status" value="1"/>
</dbReference>
<keyword evidence="7" id="KW-1185">Reference proteome</keyword>
<comment type="similarity">
    <text evidence="2">Belongs to the UreD family.</text>
</comment>
<dbReference type="Proteomes" id="UP000271291">
    <property type="component" value="Chromosome"/>
</dbReference>
<keyword evidence="2" id="KW-0963">Cytoplasm</keyword>
<name>A0A3Q9KT18_STRGD</name>
<gene>
    <name evidence="2" type="primary">ureD</name>
    <name evidence="5" type="ORF">DDJ31_05640</name>
    <name evidence="4" type="ORF">ELQ87_33625</name>
</gene>
<evidence type="ECO:0000256" key="3">
    <source>
        <dbReference type="SAM" id="MobiDB-lite"/>
    </source>
</evidence>
<dbReference type="EMBL" id="CP034687">
    <property type="protein sequence ID" value="AZS88632.1"/>
    <property type="molecule type" value="Genomic_DNA"/>
</dbReference>
<dbReference type="InterPro" id="IPR002669">
    <property type="entry name" value="UreD"/>
</dbReference>
<dbReference type="Proteomes" id="UP000501753">
    <property type="component" value="Chromosome"/>
</dbReference>